<dbReference type="PRINTS" id="PR01264">
    <property type="entry name" value="MECHCHANNEL"/>
</dbReference>
<evidence type="ECO:0000313" key="11">
    <source>
        <dbReference type="Proteomes" id="UP000377798"/>
    </source>
</evidence>
<comment type="caution">
    <text evidence="10">The sequence shown here is derived from an EMBL/GenBank/DDBJ whole genome shotgun (WGS) entry which is preliminary data.</text>
</comment>
<comment type="function">
    <text evidence="9">Channel that opens in response to stretch forces in the membrane lipid bilayer. May participate in the regulation of osmotic pressure changes within the cell.</text>
</comment>
<dbReference type="InterPro" id="IPR001185">
    <property type="entry name" value="MS_channel"/>
</dbReference>
<feature type="transmembrane region" description="Helical" evidence="9">
    <location>
        <begin position="12"/>
        <end position="34"/>
    </location>
</feature>
<feature type="transmembrane region" description="Helical" evidence="9">
    <location>
        <begin position="82"/>
        <end position="103"/>
    </location>
</feature>
<keyword evidence="8 9" id="KW-0407">Ion channel</keyword>
<dbReference type="GO" id="GO:0005886">
    <property type="term" value="C:plasma membrane"/>
    <property type="evidence" value="ECO:0007669"/>
    <property type="project" value="UniProtKB-SubCell"/>
</dbReference>
<comment type="subcellular location">
    <subcellularLocation>
        <location evidence="9">Cell membrane</location>
        <topology evidence="9">Multi-pass membrane protein</topology>
    </subcellularLocation>
    <subcellularLocation>
        <location evidence="1">Membrane</location>
        <topology evidence="1">Multi-pass membrane protein</topology>
    </subcellularLocation>
</comment>
<dbReference type="InterPro" id="IPR036019">
    <property type="entry name" value="MscL_channel"/>
</dbReference>
<dbReference type="EMBL" id="CAACYI010000001">
    <property type="protein sequence ID" value="VFB16819.1"/>
    <property type="molecule type" value="Genomic_DNA"/>
</dbReference>
<evidence type="ECO:0000256" key="8">
    <source>
        <dbReference type="ARBA" id="ARBA00023303"/>
    </source>
</evidence>
<evidence type="ECO:0000256" key="2">
    <source>
        <dbReference type="ARBA" id="ARBA00022448"/>
    </source>
</evidence>
<evidence type="ECO:0000256" key="7">
    <source>
        <dbReference type="ARBA" id="ARBA00023136"/>
    </source>
</evidence>
<dbReference type="NCBIfam" id="TIGR00220">
    <property type="entry name" value="mscL"/>
    <property type="match status" value="1"/>
</dbReference>
<dbReference type="PANTHER" id="PTHR30266">
    <property type="entry name" value="MECHANOSENSITIVE CHANNEL MSCL"/>
    <property type="match status" value="1"/>
</dbReference>
<comment type="similarity">
    <text evidence="9">Belongs to the MscL family.</text>
</comment>
<keyword evidence="5 9" id="KW-1133">Transmembrane helix</keyword>
<dbReference type="HAMAP" id="MF_00115">
    <property type="entry name" value="MscL"/>
    <property type="match status" value="1"/>
</dbReference>
<dbReference type="Proteomes" id="UP000377798">
    <property type="component" value="Unassembled WGS sequence"/>
</dbReference>
<dbReference type="Gene3D" id="1.10.1200.120">
    <property type="entry name" value="Large-conductance mechanosensitive channel, MscL, domain 1"/>
    <property type="match status" value="1"/>
</dbReference>
<name>A0A8H2M5K2_9FIRM</name>
<dbReference type="Pfam" id="PF01741">
    <property type="entry name" value="MscL"/>
    <property type="match status" value="1"/>
</dbReference>
<dbReference type="GO" id="GO:0008381">
    <property type="term" value="F:mechanosensitive monoatomic ion channel activity"/>
    <property type="evidence" value="ECO:0007669"/>
    <property type="project" value="UniProtKB-UniRule"/>
</dbReference>
<gene>
    <name evidence="9 10" type="primary">mscL</name>
    <name evidence="10" type="ORF">NCTC13150_01392</name>
</gene>
<sequence>MKKTLQEFKDFIAQGNVIDMAIGVIIGGAFGKIVASLVDDVIMPLVGLIIGGIDFSSLYIALDGKSYPNIAAAKEATAVLAYGSFIQNIVNFLIIAFVIFITLKKILAAPKLFKKEEVAEPTTKTCPYCLSEVPLKASRCPHCTSQLKDEKSHEA</sequence>
<accession>A0A8H2M5K2</accession>
<evidence type="ECO:0000256" key="4">
    <source>
        <dbReference type="ARBA" id="ARBA00022692"/>
    </source>
</evidence>
<keyword evidence="11" id="KW-1185">Reference proteome</keyword>
<evidence type="ECO:0000256" key="1">
    <source>
        <dbReference type="ARBA" id="ARBA00004141"/>
    </source>
</evidence>
<comment type="subunit">
    <text evidence="9">Homopentamer.</text>
</comment>
<keyword evidence="6 9" id="KW-0406">Ion transport</keyword>
<evidence type="ECO:0000256" key="9">
    <source>
        <dbReference type="HAMAP-Rule" id="MF_00115"/>
    </source>
</evidence>
<reference evidence="10 11" key="1">
    <citation type="submission" date="2019-02" db="EMBL/GenBank/DDBJ databases">
        <authorList>
            <consortium name="Pathogen Informatics"/>
        </authorList>
    </citation>
    <scope>NUCLEOTIDE SEQUENCE [LARGE SCALE GENOMIC DNA]</scope>
    <source>
        <strain evidence="10 11">3012STDY7089603</strain>
    </source>
</reference>
<proteinExistence type="inferred from homology"/>
<evidence type="ECO:0000256" key="5">
    <source>
        <dbReference type="ARBA" id="ARBA00022989"/>
    </source>
</evidence>
<feature type="transmembrane region" description="Helical" evidence="9">
    <location>
        <begin position="41"/>
        <end position="62"/>
    </location>
</feature>
<evidence type="ECO:0000256" key="3">
    <source>
        <dbReference type="ARBA" id="ARBA00022475"/>
    </source>
</evidence>
<dbReference type="RefSeq" id="WP_131749502.1">
    <property type="nucleotide sequence ID" value="NZ_CAACYI010000001.1"/>
</dbReference>
<keyword evidence="3 9" id="KW-1003">Cell membrane</keyword>
<evidence type="ECO:0000313" key="10">
    <source>
        <dbReference type="EMBL" id="VFB16819.1"/>
    </source>
</evidence>
<dbReference type="SUPFAM" id="SSF81330">
    <property type="entry name" value="Gated mechanosensitive channel"/>
    <property type="match status" value="1"/>
</dbReference>
<organism evidence="10 11">
    <name type="scientific">Urinicoccus massiliensis</name>
    <dbReference type="NCBI Taxonomy" id="1723382"/>
    <lineage>
        <taxon>Bacteria</taxon>
        <taxon>Bacillati</taxon>
        <taxon>Bacillota</taxon>
        <taxon>Tissierellia</taxon>
        <taxon>Tissierellales</taxon>
        <taxon>Peptoniphilaceae</taxon>
        <taxon>Urinicoccus</taxon>
    </lineage>
</organism>
<dbReference type="PANTHER" id="PTHR30266:SF2">
    <property type="entry name" value="LARGE-CONDUCTANCE MECHANOSENSITIVE CHANNEL"/>
    <property type="match status" value="1"/>
</dbReference>
<protein>
    <recommendedName>
        <fullName evidence="9">Large-conductance mechanosensitive channel</fullName>
    </recommendedName>
</protein>
<keyword evidence="7 9" id="KW-0472">Membrane</keyword>
<dbReference type="AlphaFoldDB" id="A0A8H2M5K2"/>
<evidence type="ECO:0000256" key="6">
    <source>
        <dbReference type="ARBA" id="ARBA00023065"/>
    </source>
</evidence>
<dbReference type="InterPro" id="IPR037673">
    <property type="entry name" value="MSC/AndL"/>
</dbReference>
<keyword evidence="2 9" id="KW-0813">Transport</keyword>
<keyword evidence="4 9" id="KW-0812">Transmembrane</keyword>